<keyword evidence="3 4" id="KW-0732">Signal</keyword>
<evidence type="ECO:0000313" key="6">
    <source>
        <dbReference type="EMBL" id="MFC0471249.1"/>
    </source>
</evidence>
<protein>
    <submittedName>
        <fullName evidence="6">Sugar ABC transporter substrate-binding protein</fullName>
    </submittedName>
</protein>
<feature type="chain" id="PRO_5047027360" evidence="4">
    <location>
        <begin position="26"/>
        <end position="376"/>
    </location>
</feature>
<evidence type="ECO:0000256" key="3">
    <source>
        <dbReference type="ARBA" id="ARBA00022729"/>
    </source>
</evidence>
<reference evidence="6 7" key="1">
    <citation type="submission" date="2024-09" db="EMBL/GenBank/DDBJ databases">
        <authorList>
            <person name="Sun Q."/>
            <person name="Mori K."/>
        </authorList>
    </citation>
    <scope>NUCLEOTIDE SEQUENCE [LARGE SCALE GENOMIC DNA]</scope>
    <source>
        <strain evidence="6 7">NCAIM B.02610</strain>
    </source>
</reference>
<proteinExistence type="inferred from homology"/>
<evidence type="ECO:0000256" key="2">
    <source>
        <dbReference type="ARBA" id="ARBA00007639"/>
    </source>
</evidence>
<dbReference type="InterPro" id="IPR028082">
    <property type="entry name" value="Peripla_BP_I"/>
</dbReference>
<dbReference type="CDD" id="cd01536">
    <property type="entry name" value="PBP1_ABC_sugar_binding-like"/>
    <property type="match status" value="1"/>
</dbReference>
<dbReference type="Gene3D" id="3.40.50.2300">
    <property type="match status" value="2"/>
</dbReference>
<feature type="domain" description="Periplasmic binding protein" evidence="5">
    <location>
        <begin position="71"/>
        <end position="335"/>
    </location>
</feature>
<keyword evidence="7" id="KW-1185">Reference proteome</keyword>
<comment type="caution">
    <text evidence="6">The sequence shown here is derived from an EMBL/GenBank/DDBJ whole genome shotgun (WGS) entry which is preliminary data.</text>
</comment>
<evidence type="ECO:0000256" key="1">
    <source>
        <dbReference type="ARBA" id="ARBA00004196"/>
    </source>
</evidence>
<dbReference type="PANTHER" id="PTHR46847">
    <property type="entry name" value="D-ALLOSE-BINDING PERIPLASMIC PROTEIN-RELATED"/>
    <property type="match status" value="1"/>
</dbReference>
<dbReference type="Pfam" id="PF13407">
    <property type="entry name" value="Peripla_BP_4"/>
    <property type="match status" value="1"/>
</dbReference>
<dbReference type="RefSeq" id="WP_335958527.1">
    <property type="nucleotide sequence ID" value="NZ_JAXBLX010000002.1"/>
</dbReference>
<accession>A0ABV6KD51</accession>
<gene>
    <name evidence="6" type="ORF">ACFFHM_12315</name>
</gene>
<dbReference type="PANTHER" id="PTHR46847:SF1">
    <property type="entry name" value="D-ALLOSE-BINDING PERIPLASMIC PROTEIN-RELATED"/>
    <property type="match status" value="1"/>
</dbReference>
<name>A0ABV6KD51_9BACI</name>
<dbReference type="Proteomes" id="UP001589838">
    <property type="component" value="Unassembled WGS sequence"/>
</dbReference>
<dbReference type="EMBL" id="JBHLUX010000030">
    <property type="protein sequence ID" value="MFC0471249.1"/>
    <property type="molecule type" value="Genomic_DNA"/>
</dbReference>
<comment type="similarity">
    <text evidence="2">Belongs to the bacterial solute-binding protein 2 family.</text>
</comment>
<sequence length="376" mass="41009">MVIKNAGLKLLVLALLAIIMVSGCSDSTSEANSTTESDSSAATSSGAVYQWGDNQFAELVRNNTEGTTLKIGFAPPAASEFYDIIEHGANTMMNELSDRFGVEIEFQMAAPSEHQSVESQVATIENWTSQGYDAILVSSAGDFDSMNAVYEKAMAEGTMIYMFNMPAEMWDEDELKAVSVISYNNHYQAGYLVGQYAAEKLNGEGEILLIWGLPGHWSTSRKNGFLEAIDQYPGLEIVGEQRGDYVRDKGMQAAENLLQANPDVDFIYGENEEMAIGAVQAVEGRGMKLWDGEDGIIVVGADGLMSGYESIKNGKLTATVNVGPVDMGREFIKSVFMHQVLGYTIDKVQNVPTVIVDENNVDALEAYTDWALNTKR</sequence>
<organism evidence="6 7">
    <name type="scientific">Halalkalibacter kiskunsagensis</name>
    <dbReference type="NCBI Taxonomy" id="1548599"/>
    <lineage>
        <taxon>Bacteria</taxon>
        <taxon>Bacillati</taxon>
        <taxon>Bacillota</taxon>
        <taxon>Bacilli</taxon>
        <taxon>Bacillales</taxon>
        <taxon>Bacillaceae</taxon>
        <taxon>Halalkalibacter</taxon>
    </lineage>
</organism>
<dbReference type="PROSITE" id="PS51257">
    <property type="entry name" value="PROKAR_LIPOPROTEIN"/>
    <property type="match status" value="1"/>
</dbReference>
<evidence type="ECO:0000256" key="4">
    <source>
        <dbReference type="SAM" id="SignalP"/>
    </source>
</evidence>
<comment type="subcellular location">
    <subcellularLocation>
        <location evidence="1">Cell envelope</location>
    </subcellularLocation>
</comment>
<feature type="signal peptide" evidence="4">
    <location>
        <begin position="1"/>
        <end position="25"/>
    </location>
</feature>
<dbReference type="SUPFAM" id="SSF53822">
    <property type="entry name" value="Periplasmic binding protein-like I"/>
    <property type="match status" value="1"/>
</dbReference>
<dbReference type="InterPro" id="IPR025997">
    <property type="entry name" value="SBP_2_dom"/>
</dbReference>
<evidence type="ECO:0000313" key="7">
    <source>
        <dbReference type="Proteomes" id="UP001589838"/>
    </source>
</evidence>
<evidence type="ECO:0000259" key="5">
    <source>
        <dbReference type="Pfam" id="PF13407"/>
    </source>
</evidence>